<evidence type="ECO:0000313" key="1">
    <source>
        <dbReference type="EMBL" id="GAB1292195.1"/>
    </source>
</evidence>
<gene>
    <name evidence="1" type="ORF">APTSU1_000742600</name>
</gene>
<dbReference type="EMBL" id="BAAFST010000007">
    <property type="protein sequence ID" value="GAB1292195.1"/>
    <property type="molecule type" value="Genomic_DNA"/>
</dbReference>
<organism evidence="1 2">
    <name type="scientific">Apodemus speciosus</name>
    <name type="common">Large Japanese field mouse</name>
    <dbReference type="NCBI Taxonomy" id="105296"/>
    <lineage>
        <taxon>Eukaryota</taxon>
        <taxon>Metazoa</taxon>
        <taxon>Chordata</taxon>
        <taxon>Craniata</taxon>
        <taxon>Vertebrata</taxon>
        <taxon>Euteleostomi</taxon>
        <taxon>Mammalia</taxon>
        <taxon>Eutheria</taxon>
        <taxon>Euarchontoglires</taxon>
        <taxon>Glires</taxon>
        <taxon>Rodentia</taxon>
        <taxon>Myomorpha</taxon>
        <taxon>Muroidea</taxon>
        <taxon>Muridae</taxon>
        <taxon>Murinae</taxon>
        <taxon>Apodemus</taxon>
    </lineage>
</organism>
<evidence type="ECO:0000313" key="2">
    <source>
        <dbReference type="Proteomes" id="UP001623349"/>
    </source>
</evidence>
<comment type="caution">
    <text evidence="1">The sequence shown here is derived from an EMBL/GenBank/DDBJ whole genome shotgun (WGS) entry which is preliminary data.</text>
</comment>
<name>A0ABQ0EYU5_APOSI</name>
<proteinExistence type="predicted"/>
<keyword evidence="2" id="KW-1185">Reference proteome</keyword>
<sequence>MGLLRLLREGPARPSVEYGGPEWAAVGASGRAVAAWPGRMVAR</sequence>
<protein>
    <submittedName>
        <fullName evidence="1">Uncharacterized protein</fullName>
    </submittedName>
</protein>
<accession>A0ABQ0EYU5</accession>
<reference evidence="1 2" key="1">
    <citation type="submission" date="2024-08" db="EMBL/GenBank/DDBJ databases">
        <title>The draft genome of Apodemus speciosus.</title>
        <authorList>
            <person name="Nabeshima K."/>
            <person name="Suzuki S."/>
            <person name="Onuma M."/>
        </authorList>
    </citation>
    <scope>NUCLEOTIDE SEQUENCE [LARGE SCALE GENOMIC DNA]</scope>
    <source>
        <strain evidence="1">IB14-021</strain>
    </source>
</reference>
<dbReference type="Proteomes" id="UP001623349">
    <property type="component" value="Unassembled WGS sequence"/>
</dbReference>